<organism evidence="2">
    <name type="scientific">Oryza glumipatula</name>
    <dbReference type="NCBI Taxonomy" id="40148"/>
    <lineage>
        <taxon>Eukaryota</taxon>
        <taxon>Viridiplantae</taxon>
        <taxon>Streptophyta</taxon>
        <taxon>Embryophyta</taxon>
        <taxon>Tracheophyta</taxon>
        <taxon>Spermatophyta</taxon>
        <taxon>Magnoliopsida</taxon>
        <taxon>Liliopsida</taxon>
        <taxon>Poales</taxon>
        <taxon>Poaceae</taxon>
        <taxon>BOP clade</taxon>
        <taxon>Oryzoideae</taxon>
        <taxon>Oryzeae</taxon>
        <taxon>Oryzinae</taxon>
        <taxon>Oryza</taxon>
    </lineage>
</organism>
<dbReference type="Proteomes" id="UP000026961">
    <property type="component" value="Chromosome 1"/>
</dbReference>
<feature type="region of interest" description="Disordered" evidence="1">
    <location>
        <begin position="269"/>
        <end position="364"/>
    </location>
</feature>
<protein>
    <submittedName>
        <fullName evidence="2">Uncharacterized protein</fullName>
    </submittedName>
</protein>
<reference evidence="2" key="2">
    <citation type="submission" date="2015-04" db="UniProtKB">
        <authorList>
            <consortium name="EnsemblPlants"/>
        </authorList>
    </citation>
    <scope>IDENTIFICATION</scope>
</reference>
<reference evidence="2" key="3">
    <citation type="submission" date="2018-05" db="EMBL/GenBank/DDBJ databases">
        <title>OgluRS3 (Oryza glumaepatula Reference Sequence Version 3).</title>
        <authorList>
            <person name="Zhang J."/>
            <person name="Kudrna D."/>
            <person name="Lee S."/>
            <person name="Talag J."/>
            <person name="Welchert J."/>
            <person name="Wing R.A."/>
        </authorList>
    </citation>
    <scope>NUCLEOTIDE SEQUENCE [LARGE SCALE GENOMIC DNA]</scope>
</reference>
<accession>A0A0D9Y5X2</accession>
<dbReference type="AlphaFoldDB" id="A0A0D9Y5X2"/>
<sequence>MMHCHLAYACGWPTAASGPHPVASPRNKTGATRASENGQESGVLASLSISSASRRATPRHATPPPTPALRPIRSRRAATQQAGMSLTGHGGGGGGEGTAPALELLDEYWFFSNTLGKNGRHGGGGGGEGTAPALELLDEYWFFSNTLGKNGRHGGGGGGGGRPPMLPRSPSTVSGGGGRPGKGVEAVGTSRLFASAGRRLLRTPSLPSPRVGMEIAKEDKEVVEEAPAAAGGGGDQEADAEDDDLNWSSIYEGVLRTRIAEEGVRSALRRAPSMPVTSSATGRDDDARREDTAAAATGSTTPGMSRLRHAHSTLERHCRSHTPTTKADRTPRTSGGGDGGHRRQPPRRELRSFSANQQPLVRHQSLFHDKKWKSSSDLESIEVQGFRDLGFVFDQEELRESLADVLPGLRGKPTPTGSGSASDNDDANTATTATGSDAVAAVRRPYLSEAWYHVRRPAPRSPAAAAMRLQQADARSAAEMKDQLRMWAQAVACNVRQEC</sequence>
<dbReference type="EnsemblPlants" id="OGLUM01G10250.1">
    <property type="protein sequence ID" value="OGLUM01G10250.1"/>
    <property type="gene ID" value="OGLUM01G10250"/>
</dbReference>
<feature type="compositionally biased region" description="Acidic residues" evidence="1">
    <location>
        <begin position="236"/>
        <end position="245"/>
    </location>
</feature>
<dbReference type="HOGENOM" id="CLU_042469_0_0_1"/>
<proteinExistence type="predicted"/>
<evidence type="ECO:0000313" key="2">
    <source>
        <dbReference type="EnsemblPlants" id="OGLUM01G10250.1"/>
    </source>
</evidence>
<reference evidence="2" key="1">
    <citation type="submission" date="2013-08" db="EMBL/GenBank/DDBJ databases">
        <title>Oryza genome evolution.</title>
        <authorList>
            <person name="Wing R.A."/>
            <person name="Panaud O."/>
            <person name="Oliveira A.C."/>
        </authorList>
    </citation>
    <scope>NUCLEOTIDE SEQUENCE</scope>
</reference>
<dbReference type="eggNOG" id="ENOG502RYCX">
    <property type="taxonomic scope" value="Eukaryota"/>
</dbReference>
<dbReference type="Gramene" id="OGLUM01G10250.1">
    <property type="protein sequence ID" value="OGLUM01G10250.1"/>
    <property type="gene ID" value="OGLUM01G10250"/>
</dbReference>
<dbReference type="PANTHER" id="PTHR33785:SF5">
    <property type="entry name" value="SERINE_ARGININE REPETITIVE MATRIX PROTEIN"/>
    <property type="match status" value="1"/>
</dbReference>
<feature type="region of interest" description="Disordered" evidence="1">
    <location>
        <begin position="15"/>
        <end position="96"/>
    </location>
</feature>
<feature type="compositionally biased region" description="Low complexity" evidence="1">
    <location>
        <begin position="416"/>
        <end position="435"/>
    </location>
</feature>
<feature type="compositionally biased region" description="Polar residues" evidence="1">
    <location>
        <begin position="26"/>
        <end position="40"/>
    </location>
</feature>
<feature type="region of interest" description="Disordered" evidence="1">
    <location>
        <begin position="405"/>
        <end position="435"/>
    </location>
</feature>
<feature type="compositionally biased region" description="Basic and acidic residues" evidence="1">
    <location>
        <begin position="282"/>
        <end position="292"/>
    </location>
</feature>
<evidence type="ECO:0000256" key="1">
    <source>
        <dbReference type="SAM" id="MobiDB-lite"/>
    </source>
</evidence>
<feature type="compositionally biased region" description="Low complexity" evidence="1">
    <location>
        <begin position="44"/>
        <end position="55"/>
    </location>
</feature>
<keyword evidence="3" id="KW-1185">Reference proteome</keyword>
<feature type="region of interest" description="Disordered" evidence="1">
    <location>
        <begin position="151"/>
        <end position="183"/>
    </location>
</feature>
<feature type="region of interest" description="Disordered" evidence="1">
    <location>
        <begin position="220"/>
        <end position="245"/>
    </location>
</feature>
<feature type="compositionally biased region" description="Gly residues" evidence="1">
    <location>
        <begin position="153"/>
        <end position="162"/>
    </location>
</feature>
<dbReference type="PANTHER" id="PTHR33785">
    <property type="entry name" value="OS06G0550800 PROTEIN"/>
    <property type="match status" value="1"/>
</dbReference>
<evidence type="ECO:0000313" key="3">
    <source>
        <dbReference type="Proteomes" id="UP000026961"/>
    </source>
</evidence>
<name>A0A0D9Y5X2_9ORYZ</name>